<dbReference type="PANTHER" id="PTHR30269:SF0">
    <property type="entry name" value="MEMBRANE TRANSPORTER PROTEIN YFCA-RELATED"/>
    <property type="match status" value="1"/>
</dbReference>
<keyword evidence="3" id="KW-0813">Transport</keyword>
<dbReference type="Pfam" id="PF01925">
    <property type="entry name" value="TauE"/>
    <property type="match status" value="1"/>
</dbReference>
<keyword evidence="10" id="KW-1185">Reference proteome</keyword>
<feature type="transmembrane region" description="Helical" evidence="8">
    <location>
        <begin position="74"/>
        <end position="97"/>
    </location>
</feature>
<feature type="transmembrane region" description="Helical" evidence="8">
    <location>
        <begin position="103"/>
        <end position="118"/>
    </location>
</feature>
<feature type="transmembrane region" description="Helical" evidence="8">
    <location>
        <begin position="184"/>
        <end position="203"/>
    </location>
</feature>
<dbReference type="Proteomes" id="UP000676194">
    <property type="component" value="Chromosome"/>
</dbReference>
<evidence type="ECO:0000256" key="2">
    <source>
        <dbReference type="ARBA" id="ARBA00009142"/>
    </source>
</evidence>
<accession>A0A8E6B8K1</accession>
<evidence type="ECO:0000256" key="7">
    <source>
        <dbReference type="ARBA" id="ARBA00023136"/>
    </source>
</evidence>
<keyword evidence="4 8" id="KW-1003">Cell membrane</keyword>
<gene>
    <name evidence="9" type="ORF">KIH39_04930</name>
</gene>
<feature type="transmembrane region" description="Helical" evidence="8">
    <location>
        <begin position="43"/>
        <end position="62"/>
    </location>
</feature>
<evidence type="ECO:0000256" key="4">
    <source>
        <dbReference type="ARBA" id="ARBA00022475"/>
    </source>
</evidence>
<evidence type="ECO:0000313" key="10">
    <source>
        <dbReference type="Proteomes" id="UP000676194"/>
    </source>
</evidence>
<protein>
    <recommendedName>
        <fullName evidence="8">Probable membrane transporter protein</fullName>
    </recommendedName>
</protein>
<comment type="similarity">
    <text evidence="2 8">Belongs to the 4-toluene sulfonate uptake permease (TSUP) (TC 2.A.102) family.</text>
</comment>
<keyword evidence="7 8" id="KW-0472">Membrane</keyword>
<sequence length="260" mass="28331">MEYSFFTYLLCLVAALLAGVMNSIAGGGTVLTFPALLTTMNPILANGTSTFALLPGSLAGAWTFRGFLEPVRPILLKLIGPSILGAVIGSLLVILYPVQFGELYPWLMLLATLLFLLQKPIQRWTGIQHFQAPSSRTLSWIIGFQFLISIYGGYFGAGIGILMISTLGYMGFSNIVEINAVKTVLASIINFVTLIIFLFKGIIVWEMAIPMSFTAILGGYLGAVIAKKLSKEMVRTIVIFIGSTVTIYLFYKQFFAPTSP</sequence>
<comment type="subcellular location">
    <subcellularLocation>
        <location evidence="1 8">Cell membrane</location>
        <topology evidence="1 8">Multi-pass membrane protein</topology>
    </subcellularLocation>
</comment>
<dbReference type="PANTHER" id="PTHR30269">
    <property type="entry name" value="TRANSMEMBRANE PROTEIN YFCA"/>
    <property type="match status" value="1"/>
</dbReference>
<dbReference type="InterPro" id="IPR002781">
    <property type="entry name" value="TM_pro_TauE-like"/>
</dbReference>
<dbReference type="KEGG" id="tsph:KIH39_04930"/>
<dbReference type="GO" id="GO:0005886">
    <property type="term" value="C:plasma membrane"/>
    <property type="evidence" value="ECO:0007669"/>
    <property type="project" value="UniProtKB-SubCell"/>
</dbReference>
<proteinExistence type="inferred from homology"/>
<keyword evidence="6 8" id="KW-1133">Transmembrane helix</keyword>
<evidence type="ECO:0000256" key="8">
    <source>
        <dbReference type="RuleBase" id="RU363041"/>
    </source>
</evidence>
<dbReference type="EMBL" id="CP074694">
    <property type="protein sequence ID" value="QVL33264.1"/>
    <property type="molecule type" value="Genomic_DNA"/>
</dbReference>
<evidence type="ECO:0000256" key="3">
    <source>
        <dbReference type="ARBA" id="ARBA00022448"/>
    </source>
</evidence>
<evidence type="ECO:0000256" key="6">
    <source>
        <dbReference type="ARBA" id="ARBA00022989"/>
    </source>
</evidence>
<dbReference type="InterPro" id="IPR052017">
    <property type="entry name" value="TSUP"/>
</dbReference>
<feature type="transmembrane region" description="Helical" evidence="8">
    <location>
        <begin position="233"/>
        <end position="251"/>
    </location>
</feature>
<evidence type="ECO:0000313" key="9">
    <source>
        <dbReference type="EMBL" id="QVL33264.1"/>
    </source>
</evidence>
<evidence type="ECO:0000256" key="1">
    <source>
        <dbReference type="ARBA" id="ARBA00004651"/>
    </source>
</evidence>
<name>A0A8E6B8K1_9BACT</name>
<dbReference type="RefSeq" id="WP_213498154.1">
    <property type="nucleotide sequence ID" value="NZ_CP074694.1"/>
</dbReference>
<feature type="transmembrane region" description="Helical" evidence="8">
    <location>
        <begin position="209"/>
        <end position="226"/>
    </location>
</feature>
<keyword evidence="5 8" id="KW-0812">Transmembrane</keyword>
<dbReference type="AlphaFoldDB" id="A0A8E6B8K1"/>
<evidence type="ECO:0000256" key="5">
    <source>
        <dbReference type="ARBA" id="ARBA00022692"/>
    </source>
</evidence>
<reference evidence="9" key="1">
    <citation type="submission" date="2021-05" db="EMBL/GenBank/DDBJ databases">
        <title>Complete genome sequence of the cellulolytic planctomycete Telmatocola sphagniphila SP2T and characterization of the first cellulase from planctomycetes.</title>
        <authorList>
            <person name="Rakitin A.L."/>
            <person name="Beletsky A.V."/>
            <person name="Naumoff D.G."/>
            <person name="Kulichevskaya I.S."/>
            <person name="Mardanov A.V."/>
            <person name="Ravin N.V."/>
            <person name="Dedysh S.N."/>
        </authorList>
    </citation>
    <scope>NUCLEOTIDE SEQUENCE</scope>
    <source>
        <strain evidence="9">SP2T</strain>
    </source>
</reference>
<organism evidence="9 10">
    <name type="scientific">Telmatocola sphagniphila</name>
    <dbReference type="NCBI Taxonomy" id="1123043"/>
    <lineage>
        <taxon>Bacteria</taxon>
        <taxon>Pseudomonadati</taxon>
        <taxon>Planctomycetota</taxon>
        <taxon>Planctomycetia</taxon>
        <taxon>Gemmatales</taxon>
        <taxon>Gemmataceae</taxon>
    </lineage>
</organism>